<keyword evidence="1" id="KW-0472">Membrane</keyword>
<dbReference type="Proteomes" id="UP000199440">
    <property type="component" value="Unassembled WGS sequence"/>
</dbReference>
<evidence type="ECO:0008006" key="4">
    <source>
        <dbReference type="Google" id="ProtNLM"/>
    </source>
</evidence>
<dbReference type="AlphaFoldDB" id="A0A1G9JK71"/>
<gene>
    <name evidence="2" type="ORF">SAMN04488514_101590</name>
</gene>
<dbReference type="OrthoDB" id="4826010at2"/>
<dbReference type="EMBL" id="FNGV01000001">
    <property type="protein sequence ID" value="SDL37801.1"/>
    <property type="molecule type" value="Genomic_DNA"/>
</dbReference>
<accession>A0A1G9JK71</accession>
<protein>
    <recommendedName>
        <fullName evidence="4">General stress protein</fullName>
    </recommendedName>
</protein>
<keyword evidence="1" id="KW-0812">Transmembrane</keyword>
<dbReference type="STRING" id="192904.SAMN04488514_101590"/>
<feature type="transmembrane region" description="Helical" evidence="1">
    <location>
        <begin position="118"/>
        <end position="136"/>
    </location>
</feature>
<keyword evidence="1" id="KW-1133">Transmembrane helix</keyword>
<name>A0A1G9JK71_9FLAO</name>
<sequence>MSKRKMIKRLKSYYPMERFHAFVTFPAILVYLILENSFTDIFFLLYGVLICIIILIQGQHYWKLKLYRLMNKPFNQEKNLNIFKNSKKINLILIGLIPIIFGFQFYLNEWQFIPENLILWGVLANLFAVLEHINYYNRQLMIDNSSDLEYLKRNKRLKVASLAKDLKENEL</sequence>
<feature type="transmembrane region" description="Helical" evidence="1">
    <location>
        <begin position="21"/>
        <end position="38"/>
    </location>
</feature>
<keyword evidence="3" id="KW-1185">Reference proteome</keyword>
<feature type="transmembrane region" description="Helical" evidence="1">
    <location>
        <begin position="44"/>
        <end position="62"/>
    </location>
</feature>
<evidence type="ECO:0000313" key="2">
    <source>
        <dbReference type="EMBL" id="SDL37801.1"/>
    </source>
</evidence>
<organism evidence="2 3">
    <name type="scientific">Kriegella aquimaris</name>
    <dbReference type="NCBI Taxonomy" id="192904"/>
    <lineage>
        <taxon>Bacteria</taxon>
        <taxon>Pseudomonadati</taxon>
        <taxon>Bacteroidota</taxon>
        <taxon>Flavobacteriia</taxon>
        <taxon>Flavobacteriales</taxon>
        <taxon>Flavobacteriaceae</taxon>
        <taxon>Kriegella</taxon>
    </lineage>
</organism>
<feature type="transmembrane region" description="Helical" evidence="1">
    <location>
        <begin position="89"/>
        <end position="106"/>
    </location>
</feature>
<evidence type="ECO:0000313" key="3">
    <source>
        <dbReference type="Proteomes" id="UP000199440"/>
    </source>
</evidence>
<dbReference type="RefSeq" id="WP_089885086.1">
    <property type="nucleotide sequence ID" value="NZ_FNGV01000001.1"/>
</dbReference>
<proteinExistence type="predicted"/>
<evidence type="ECO:0000256" key="1">
    <source>
        <dbReference type="SAM" id="Phobius"/>
    </source>
</evidence>
<reference evidence="2 3" key="1">
    <citation type="submission" date="2016-10" db="EMBL/GenBank/DDBJ databases">
        <authorList>
            <person name="de Groot N.N."/>
        </authorList>
    </citation>
    <scope>NUCLEOTIDE SEQUENCE [LARGE SCALE GENOMIC DNA]</scope>
    <source>
        <strain evidence="2 3">DSM 19886</strain>
    </source>
</reference>